<evidence type="ECO:0000256" key="2">
    <source>
        <dbReference type="SAM" id="Coils"/>
    </source>
</evidence>
<reference evidence="4 5" key="1">
    <citation type="journal article" date="2017" name="PLoS Biol.">
        <title>The sea cucumber genome provides insights into morphological evolution and visceral regeneration.</title>
        <authorList>
            <person name="Zhang X."/>
            <person name="Sun L."/>
            <person name="Yuan J."/>
            <person name="Sun Y."/>
            <person name="Gao Y."/>
            <person name="Zhang L."/>
            <person name="Li S."/>
            <person name="Dai H."/>
            <person name="Hamel J.F."/>
            <person name="Liu C."/>
            <person name="Yu Y."/>
            <person name="Liu S."/>
            <person name="Lin W."/>
            <person name="Guo K."/>
            <person name="Jin S."/>
            <person name="Xu P."/>
            <person name="Storey K.B."/>
            <person name="Huan P."/>
            <person name="Zhang T."/>
            <person name="Zhou Y."/>
            <person name="Zhang J."/>
            <person name="Lin C."/>
            <person name="Li X."/>
            <person name="Xing L."/>
            <person name="Huo D."/>
            <person name="Sun M."/>
            <person name="Wang L."/>
            <person name="Mercier A."/>
            <person name="Li F."/>
            <person name="Yang H."/>
            <person name="Xiang J."/>
        </authorList>
    </citation>
    <scope>NUCLEOTIDE SEQUENCE [LARGE SCALE GENOMIC DNA]</scope>
    <source>
        <strain evidence="4">Shaxun</strain>
        <tissue evidence="4">Muscle</tissue>
    </source>
</reference>
<dbReference type="STRING" id="307972.A0A2G8LP45"/>
<proteinExistence type="predicted"/>
<feature type="compositionally biased region" description="Polar residues" evidence="3">
    <location>
        <begin position="62"/>
        <end position="71"/>
    </location>
</feature>
<dbReference type="AlphaFoldDB" id="A0A2G8LP45"/>
<comment type="caution">
    <text evidence="4">The sequence shown here is derived from an EMBL/GenBank/DDBJ whole genome shotgun (WGS) entry which is preliminary data.</text>
</comment>
<feature type="coiled-coil region" evidence="2">
    <location>
        <begin position="1049"/>
        <end position="1108"/>
    </location>
</feature>
<keyword evidence="5" id="KW-1185">Reference proteome</keyword>
<keyword evidence="1 2" id="KW-0175">Coiled coil</keyword>
<evidence type="ECO:0000313" key="4">
    <source>
        <dbReference type="EMBL" id="PIK62004.1"/>
    </source>
</evidence>
<evidence type="ECO:0000256" key="1">
    <source>
        <dbReference type="ARBA" id="ARBA00023054"/>
    </source>
</evidence>
<organism evidence="4 5">
    <name type="scientific">Stichopus japonicus</name>
    <name type="common">Sea cucumber</name>
    <dbReference type="NCBI Taxonomy" id="307972"/>
    <lineage>
        <taxon>Eukaryota</taxon>
        <taxon>Metazoa</taxon>
        <taxon>Echinodermata</taxon>
        <taxon>Eleutherozoa</taxon>
        <taxon>Echinozoa</taxon>
        <taxon>Holothuroidea</taxon>
        <taxon>Aspidochirotacea</taxon>
        <taxon>Aspidochirotida</taxon>
        <taxon>Stichopodidae</taxon>
        <taxon>Apostichopus</taxon>
    </lineage>
</organism>
<dbReference type="OrthoDB" id="10255522at2759"/>
<name>A0A2G8LP45_STIJA</name>
<sequence>MVTITRDVLKARKVSLFHSCILLFFSAHDITEDLTLFIREELLLNVIPALFPASSPDDSPGDITTSRQPPSQEGGGTASAAMVTITLGDQEDTKVRIQAEMDAGFLGEGRTDEEVEHITHQIAKYVQDHFLEEILQRLFPGDDVKSKFAISCDVCSSSLHNVISAGIKNPSDGAVESQSRESTDRINQLSAAIEELNSKMNDARAEINALQGIIRRQEVEKKELSERYERKGEQLKDVCCQFTESERRWTEDREVMEKRLEETKSEMDEMRANMEMSEIDGIQQEEEIRALNQSVSILRKELQESETELTEEEKRRDRLEKEAVDMRGEIRRLKDDRGEVEKRLDEKQKELENLSLESEKRLDEKQKELENLSLESEKSRTAVEERLRSYEGALNEKDVELKVLEESKQQVERLRSLERVVSSLRNENHHLKTSLEALTPPYDISTSSHTDDIHTIREKVRDFIPIPWEKYRTMLTDNHGLATRVGQLEKEKEDHLKRGRALNEELRGFQAEMCDLKTCIADLTGDLREALLESKSLEHKVETGELRAEFKLQAQIMEAEKTKEGKRKVMMRRLENLEDEKVQLEAERDGLVLELTKAQLSTASGLLEELKYEKGGMSTKILDLYQELLRTQTDVERAKDSKREDVVHLQSRISSLEKDLLCNEKDLKQVQSKLSKAKSDMAEKEILYAVKEESIQQLRKERDEAHSKIAALEQTLKQRETETLMITEAHRQKEEELGRVTSRLAVLTSEAELAKRELSEQTQEMKEKTQTVQSLENELHNTTTEILEEKRKKEELDWELNEEREEHLKLQEDHKQLENDHILLEKELKNIQEERDEGKKSYSLLQQQYQMLHDNHTRLDCTSESQRNFNSFLQKELEKTTGTVDRLKDTAMQLQTELNRNQKMLEEKGEVFDRSISESQGEISRLGSLLSESLESQKTVEQSNKDQAEQLAEEEEKVLSLTSDLEQLQKEFVEERKSVKKLRAEKDKLRKQLDDKIEKLSNEKNTLQNRLYEEEVAARVSHFEQDNLSKQLMGLRKFVEKEMAGGSPASQKTEALEKEVQKLQEKNSELNQNIDSMEDSCVLLMKELEEKKTEMADLSSRLSLAEHQTTAYRRKIDDLEVALHKERNLSESLKKVSKEKKKRWLLSNQLFSSKIKTQLETSDEKVSELQDELGRMSHENQLQSGEISEKSHIIHSLRERNSSLEEFHSSLTEELQRTKRQLDTERELVQSLSTSLLKNKENEKSNLVRQHSIFGSRIQDLMNPYSVDAEAEEVKRK</sequence>
<feature type="coiled-coil region" evidence="2">
    <location>
        <begin position="639"/>
        <end position="904"/>
    </location>
</feature>
<gene>
    <name evidence="4" type="ORF">BSL78_01015</name>
</gene>
<evidence type="ECO:0000256" key="3">
    <source>
        <dbReference type="SAM" id="MobiDB-lite"/>
    </source>
</evidence>
<feature type="coiled-coil region" evidence="2">
    <location>
        <begin position="179"/>
        <end position="434"/>
    </location>
</feature>
<feature type="coiled-coil region" evidence="2">
    <location>
        <begin position="485"/>
        <end position="594"/>
    </location>
</feature>
<dbReference type="Proteomes" id="UP000230750">
    <property type="component" value="Unassembled WGS sequence"/>
</dbReference>
<feature type="region of interest" description="Disordered" evidence="3">
    <location>
        <begin position="55"/>
        <end position="78"/>
    </location>
</feature>
<evidence type="ECO:0000313" key="5">
    <source>
        <dbReference type="Proteomes" id="UP000230750"/>
    </source>
</evidence>
<dbReference type="PANTHER" id="PTHR32083">
    <property type="entry name" value="CILIA AND FLAGELLA-ASSOCIATED PROTEIN 58-RELATED"/>
    <property type="match status" value="1"/>
</dbReference>
<feature type="coiled-coil region" evidence="2">
    <location>
        <begin position="1152"/>
        <end position="1179"/>
    </location>
</feature>
<dbReference type="EMBL" id="MRZV01000020">
    <property type="protein sequence ID" value="PIK62004.1"/>
    <property type="molecule type" value="Genomic_DNA"/>
</dbReference>
<protein>
    <submittedName>
        <fullName evidence="4">Uncharacterized protein</fullName>
    </submittedName>
</protein>
<accession>A0A2G8LP45</accession>
<feature type="coiled-coil region" evidence="2">
    <location>
        <begin position="937"/>
        <end position="1017"/>
    </location>
</feature>